<keyword evidence="7" id="KW-0963">Cytoplasm</keyword>
<evidence type="ECO:0000256" key="4">
    <source>
        <dbReference type="ARBA" id="ARBA00022759"/>
    </source>
</evidence>
<dbReference type="Pfam" id="PF02130">
    <property type="entry name" value="YbeY"/>
    <property type="match status" value="1"/>
</dbReference>
<dbReference type="EMBL" id="MHSH01000010">
    <property type="protein sequence ID" value="OHA42224.1"/>
    <property type="molecule type" value="Genomic_DNA"/>
</dbReference>
<evidence type="ECO:0000256" key="2">
    <source>
        <dbReference type="ARBA" id="ARBA00022722"/>
    </source>
</evidence>
<keyword evidence="2 7" id="KW-0540">Nuclease</keyword>
<dbReference type="AlphaFoldDB" id="A0A1G2P1L9"/>
<evidence type="ECO:0000313" key="8">
    <source>
        <dbReference type="EMBL" id="OHA42224.1"/>
    </source>
</evidence>
<comment type="subcellular location">
    <subcellularLocation>
        <location evidence="7">Cytoplasm</location>
    </subcellularLocation>
</comment>
<evidence type="ECO:0000256" key="5">
    <source>
        <dbReference type="ARBA" id="ARBA00022801"/>
    </source>
</evidence>
<comment type="similarity">
    <text evidence="1 7">Belongs to the endoribonuclease YbeY family.</text>
</comment>
<evidence type="ECO:0000256" key="1">
    <source>
        <dbReference type="ARBA" id="ARBA00010875"/>
    </source>
</evidence>
<dbReference type="GO" id="GO:0005737">
    <property type="term" value="C:cytoplasm"/>
    <property type="evidence" value="ECO:0007669"/>
    <property type="project" value="UniProtKB-SubCell"/>
</dbReference>
<dbReference type="GO" id="GO:0006364">
    <property type="term" value="P:rRNA processing"/>
    <property type="evidence" value="ECO:0007669"/>
    <property type="project" value="UniProtKB-UniRule"/>
</dbReference>
<evidence type="ECO:0000256" key="7">
    <source>
        <dbReference type="HAMAP-Rule" id="MF_00009"/>
    </source>
</evidence>
<dbReference type="InterPro" id="IPR002036">
    <property type="entry name" value="YbeY"/>
</dbReference>
<dbReference type="InterPro" id="IPR023091">
    <property type="entry name" value="MetalPrtase_cat_dom_sf_prd"/>
</dbReference>
<dbReference type="GO" id="GO:0004222">
    <property type="term" value="F:metalloendopeptidase activity"/>
    <property type="evidence" value="ECO:0007669"/>
    <property type="project" value="InterPro"/>
</dbReference>
<keyword evidence="7" id="KW-0690">Ribosome biogenesis</keyword>
<sequence length="146" mass="16778">MAETLTNTDDSLETSEYEKINSLTVTNLTESRVPLLPFFEMKNKILGETYDLSLVFANDKLSKKLNLSYRNKDYPANILSFPLEKKQGEIFINLNTASVEAKELDKKRDDFIALLFIHGLCHLKGLLHSSKMDAVERKAREYFHFG</sequence>
<organism evidence="8 9">
    <name type="scientific">Candidatus Taylorbacteria bacterium RIFCSPLOWO2_02_FULL_46_40</name>
    <dbReference type="NCBI Taxonomy" id="1802329"/>
    <lineage>
        <taxon>Bacteria</taxon>
        <taxon>Candidatus Tayloriibacteriota</taxon>
    </lineage>
</organism>
<dbReference type="PANTHER" id="PTHR46986:SF1">
    <property type="entry name" value="ENDORIBONUCLEASE YBEY, CHLOROPLASTIC"/>
    <property type="match status" value="1"/>
</dbReference>
<proteinExistence type="inferred from homology"/>
<comment type="cofactor">
    <cofactor evidence="7">
        <name>Zn(2+)</name>
        <dbReference type="ChEBI" id="CHEBI:29105"/>
    </cofactor>
    <text evidence="7">Binds 1 zinc ion.</text>
</comment>
<gene>
    <name evidence="7" type="primary">ybeY</name>
    <name evidence="8" type="ORF">A3H68_01135</name>
</gene>
<dbReference type="Proteomes" id="UP000176429">
    <property type="component" value="Unassembled WGS sequence"/>
</dbReference>
<keyword evidence="4 7" id="KW-0255">Endonuclease</keyword>
<dbReference type="GO" id="GO:0008270">
    <property type="term" value="F:zinc ion binding"/>
    <property type="evidence" value="ECO:0007669"/>
    <property type="project" value="UniProtKB-UniRule"/>
</dbReference>
<protein>
    <recommendedName>
        <fullName evidence="7">Endoribonuclease YbeY</fullName>
        <ecNumber evidence="7">3.1.-.-</ecNumber>
    </recommendedName>
</protein>
<feature type="binding site" evidence="7">
    <location>
        <position position="128"/>
    </location>
    <ligand>
        <name>Zn(2+)</name>
        <dbReference type="ChEBI" id="CHEBI:29105"/>
        <note>catalytic</note>
    </ligand>
</feature>
<comment type="function">
    <text evidence="7">Single strand-specific metallo-endoribonuclease involved in late-stage 70S ribosome quality control and in maturation of the 3' terminus of the 16S rRNA.</text>
</comment>
<dbReference type="SUPFAM" id="SSF55486">
    <property type="entry name" value="Metalloproteases ('zincins'), catalytic domain"/>
    <property type="match status" value="1"/>
</dbReference>
<evidence type="ECO:0000256" key="3">
    <source>
        <dbReference type="ARBA" id="ARBA00022723"/>
    </source>
</evidence>
<dbReference type="Gene3D" id="3.40.390.30">
    <property type="entry name" value="Metalloproteases ('zincins'), catalytic domain"/>
    <property type="match status" value="1"/>
</dbReference>
<reference evidence="8 9" key="1">
    <citation type="journal article" date="2016" name="Nat. Commun.">
        <title>Thousands of microbial genomes shed light on interconnected biogeochemical processes in an aquifer system.</title>
        <authorList>
            <person name="Anantharaman K."/>
            <person name="Brown C.T."/>
            <person name="Hug L.A."/>
            <person name="Sharon I."/>
            <person name="Castelle C.J."/>
            <person name="Probst A.J."/>
            <person name="Thomas B.C."/>
            <person name="Singh A."/>
            <person name="Wilkins M.J."/>
            <person name="Karaoz U."/>
            <person name="Brodie E.L."/>
            <person name="Williams K.H."/>
            <person name="Hubbard S.S."/>
            <person name="Banfield J.F."/>
        </authorList>
    </citation>
    <scope>NUCLEOTIDE SEQUENCE [LARGE SCALE GENOMIC DNA]</scope>
</reference>
<comment type="caution">
    <text evidence="8">The sequence shown here is derived from an EMBL/GenBank/DDBJ whole genome shotgun (WGS) entry which is preliminary data.</text>
</comment>
<evidence type="ECO:0000313" key="9">
    <source>
        <dbReference type="Proteomes" id="UP000176429"/>
    </source>
</evidence>
<dbReference type="GO" id="GO:0004521">
    <property type="term" value="F:RNA endonuclease activity"/>
    <property type="evidence" value="ECO:0007669"/>
    <property type="project" value="UniProtKB-UniRule"/>
</dbReference>
<dbReference type="EC" id="3.1.-.-" evidence="7"/>
<feature type="binding site" evidence="7">
    <location>
        <position position="118"/>
    </location>
    <ligand>
        <name>Zn(2+)</name>
        <dbReference type="ChEBI" id="CHEBI:29105"/>
        <note>catalytic</note>
    </ligand>
</feature>
<feature type="binding site" evidence="7">
    <location>
        <position position="122"/>
    </location>
    <ligand>
        <name>Zn(2+)</name>
        <dbReference type="ChEBI" id="CHEBI:29105"/>
        <note>catalytic</note>
    </ligand>
</feature>
<dbReference type="NCBIfam" id="TIGR00043">
    <property type="entry name" value="rRNA maturation RNase YbeY"/>
    <property type="match status" value="1"/>
</dbReference>
<keyword evidence="5 7" id="KW-0378">Hydrolase</keyword>
<name>A0A1G2P1L9_9BACT</name>
<evidence type="ECO:0000256" key="6">
    <source>
        <dbReference type="ARBA" id="ARBA00022833"/>
    </source>
</evidence>
<dbReference type="HAMAP" id="MF_00009">
    <property type="entry name" value="Endoribonucl_YbeY"/>
    <property type="match status" value="1"/>
</dbReference>
<dbReference type="PANTHER" id="PTHR46986">
    <property type="entry name" value="ENDORIBONUCLEASE YBEY, CHLOROPLASTIC"/>
    <property type="match status" value="1"/>
</dbReference>
<keyword evidence="6 7" id="KW-0862">Zinc</keyword>
<keyword evidence="7" id="KW-0698">rRNA processing</keyword>
<accession>A0A1G2P1L9</accession>
<keyword evidence="3 7" id="KW-0479">Metal-binding</keyword>